<sequence length="239" mass="26152">PLAMVIQQESVLVRDGILYFGLSAFGDRSGIYMLGQAAGGYGNAVSMVHGIPDTQPDGTAYIYSLASAGDNLYVSYINHLTAGSSNGTQNTVRLEGQNANVKYSNATYESIWVDADEPESTKEWSGFLLYAKDMPSSDCQIIVDARVDNSDNYSSDVSSITRSGATATVTMYNPHGFSTGYSIVISGADQSDYNGTYTMGISHWRRLLHHLQFKRCRSSHVTLFTRRRCTKNQAHRPGS</sequence>
<accession>A0A0F8XJ26</accession>
<proteinExistence type="predicted"/>
<evidence type="ECO:0000313" key="1">
    <source>
        <dbReference type="EMBL" id="KKK68878.1"/>
    </source>
</evidence>
<feature type="non-terminal residue" evidence="1">
    <location>
        <position position="1"/>
    </location>
</feature>
<organism evidence="1">
    <name type="scientific">marine sediment metagenome</name>
    <dbReference type="NCBI Taxonomy" id="412755"/>
    <lineage>
        <taxon>unclassified sequences</taxon>
        <taxon>metagenomes</taxon>
        <taxon>ecological metagenomes</taxon>
    </lineage>
</organism>
<name>A0A0F8XJ26_9ZZZZ</name>
<protein>
    <submittedName>
        <fullName evidence="1">Uncharacterized protein</fullName>
    </submittedName>
</protein>
<reference evidence="1" key="1">
    <citation type="journal article" date="2015" name="Nature">
        <title>Complex archaea that bridge the gap between prokaryotes and eukaryotes.</title>
        <authorList>
            <person name="Spang A."/>
            <person name="Saw J.H."/>
            <person name="Jorgensen S.L."/>
            <person name="Zaremba-Niedzwiedzka K."/>
            <person name="Martijn J."/>
            <person name="Lind A.E."/>
            <person name="van Eijk R."/>
            <person name="Schleper C."/>
            <person name="Guy L."/>
            <person name="Ettema T.J."/>
        </authorList>
    </citation>
    <scope>NUCLEOTIDE SEQUENCE</scope>
</reference>
<dbReference type="AlphaFoldDB" id="A0A0F8XJ26"/>
<comment type="caution">
    <text evidence="1">The sequence shown here is derived from an EMBL/GenBank/DDBJ whole genome shotgun (WGS) entry which is preliminary data.</text>
</comment>
<dbReference type="InterPro" id="IPR023366">
    <property type="entry name" value="ATP_synth_asu-like_sf"/>
</dbReference>
<dbReference type="Gene3D" id="2.40.30.20">
    <property type="match status" value="1"/>
</dbReference>
<dbReference type="EMBL" id="LAZR01058927">
    <property type="protein sequence ID" value="KKK68878.1"/>
    <property type="molecule type" value="Genomic_DNA"/>
</dbReference>
<gene>
    <name evidence="1" type="ORF">LCGC14_2939630</name>
</gene>